<sequence length="87" mass="9512">MDCLTHILPLLPPGPREYVSAPLVRLSAGTRTAECTGHLIRGHASHGRLPHFRTRLGADAAPGGRHTWESRIHAGLAWRGVSARRHL</sequence>
<proteinExistence type="predicted"/>
<gene>
    <name evidence="1" type="ORF">HKX69_07285</name>
</gene>
<dbReference type="AlphaFoldDB" id="A0A6M4PW06"/>
<evidence type="ECO:0000313" key="1">
    <source>
        <dbReference type="EMBL" id="QJS14223.1"/>
    </source>
</evidence>
<protein>
    <submittedName>
        <fullName evidence="1">Uncharacterized protein</fullName>
    </submittedName>
</protein>
<organism evidence="1 2">
    <name type="scientific">Streptomyces argyrophylli</name>
    <dbReference type="NCBI Taxonomy" id="2726118"/>
    <lineage>
        <taxon>Bacteria</taxon>
        <taxon>Bacillati</taxon>
        <taxon>Actinomycetota</taxon>
        <taxon>Actinomycetes</taxon>
        <taxon>Kitasatosporales</taxon>
        <taxon>Streptomycetaceae</taxon>
        <taxon>Streptomyces</taxon>
    </lineage>
</organism>
<keyword evidence="2" id="KW-1185">Reference proteome</keyword>
<dbReference type="Proteomes" id="UP000502641">
    <property type="component" value="Chromosome"/>
</dbReference>
<accession>A0A6M4PW06</accession>
<evidence type="ECO:0000313" key="2">
    <source>
        <dbReference type="Proteomes" id="UP000502641"/>
    </source>
</evidence>
<dbReference type="KEGG" id="sarg:HKX69_07285"/>
<reference evidence="1 2" key="1">
    <citation type="submission" date="2020-05" db="EMBL/GenBank/DDBJ databases">
        <authorList>
            <person name="Li K."/>
        </authorList>
    </citation>
    <scope>NUCLEOTIDE SEQUENCE [LARGE SCALE GENOMIC DNA]</scope>
    <source>
        <strain evidence="2">jing01</strain>
    </source>
</reference>
<dbReference type="EMBL" id="CP053189">
    <property type="protein sequence ID" value="QJS14223.1"/>
    <property type="molecule type" value="Genomic_DNA"/>
</dbReference>
<name>A0A6M4PW06_9ACTN</name>